<protein>
    <submittedName>
        <fullName evidence="1">Uncharacterized protein</fullName>
    </submittedName>
</protein>
<sequence>MSEALMQILNAHICSPGTKVFKISNKGVSNSVHITKPNQSVRLRNLEPPSFELVRSMVGHNLQILHELNAILVLVVWTILPG</sequence>
<dbReference type="Proteomes" id="UP000215914">
    <property type="component" value="Unassembled WGS sequence"/>
</dbReference>
<accession>A0A9K3DSN2</accession>
<evidence type="ECO:0000313" key="2">
    <source>
        <dbReference type="Proteomes" id="UP000215914"/>
    </source>
</evidence>
<dbReference type="EMBL" id="MNCJ02000331">
    <property type="protein sequence ID" value="KAF5760957.1"/>
    <property type="molecule type" value="Genomic_DNA"/>
</dbReference>
<reference evidence="1" key="1">
    <citation type="journal article" date="2017" name="Nature">
        <title>The sunflower genome provides insights into oil metabolism, flowering and Asterid evolution.</title>
        <authorList>
            <person name="Badouin H."/>
            <person name="Gouzy J."/>
            <person name="Grassa C.J."/>
            <person name="Murat F."/>
            <person name="Staton S.E."/>
            <person name="Cottret L."/>
            <person name="Lelandais-Briere C."/>
            <person name="Owens G.L."/>
            <person name="Carrere S."/>
            <person name="Mayjonade B."/>
            <person name="Legrand L."/>
            <person name="Gill N."/>
            <person name="Kane N.C."/>
            <person name="Bowers J.E."/>
            <person name="Hubner S."/>
            <person name="Bellec A."/>
            <person name="Berard A."/>
            <person name="Berges H."/>
            <person name="Blanchet N."/>
            <person name="Boniface M.C."/>
            <person name="Brunel D."/>
            <person name="Catrice O."/>
            <person name="Chaidir N."/>
            <person name="Claudel C."/>
            <person name="Donnadieu C."/>
            <person name="Faraut T."/>
            <person name="Fievet G."/>
            <person name="Helmstetter N."/>
            <person name="King M."/>
            <person name="Knapp S.J."/>
            <person name="Lai Z."/>
            <person name="Le Paslier M.C."/>
            <person name="Lippi Y."/>
            <person name="Lorenzon L."/>
            <person name="Mandel J.R."/>
            <person name="Marage G."/>
            <person name="Marchand G."/>
            <person name="Marquand E."/>
            <person name="Bret-Mestries E."/>
            <person name="Morien E."/>
            <person name="Nambeesan S."/>
            <person name="Nguyen T."/>
            <person name="Pegot-Espagnet P."/>
            <person name="Pouilly N."/>
            <person name="Raftis F."/>
            <person name="Sallet E."/>
            <person name="Schiex T."/>
            <person name="Thomas J."/>
            <person name="Vandecasteele C."/>
            <person name="Vares D."/>
            <person name="Vear F."/>
            <person name="Vautrin S."/>
            <person name="Crespi M."/>
            <person name="Mangin B."/>
            <person name="Burke J.M."/>
            <person name="Salse J."/>
            <person name="Munos S."/>
            <person name="Vincourt P."/>
            <person name="Rieseberg L.H."/>
            <person name="Langlade N.B."/>
        </authorList>
    </citation>
    <scope>NUCLEOTIDE SEQUENCE</scope>
    <source>
        <tissue evidence="1">Leaves</tissue>
    </source>
</reference>
<evidence type="ECO:0000313" key="1">
    <source>
        <dbReference type="EMBL" id="KAF5760957.1"/>
    </source>
</evidence>
<organism evidence="1 2">
    <name type="scientific">Helianthus annuus</name>
    <name type="common">Common sunflower</name>
    <dbReference type="NCBI Taxonomy" id="4232"/>
    <lineage>
        <taxon>Eukaryota</taxon>
        <taxon>Viridiplantae</taxon>
        <taxon>Streptophyta</taxon>
        <taxon>Embryophyta</taxon>
        <taxon>Tracheophyta</taxon>
        <taxon>Spermatophyta</taxon>
        <taxon>Magnoliopsida</taxon>
        <taxon>eudicotyledons</taxon>
        <taxon>Gunneridae</taxon>
        <taxon>Pentapetalae</taxon>
        <taxon>asterids</taxon>
        <taxon>campanulids</taxon>
        <taxon>Asterales</taxon>
        <taxon>Asteraceae</taxon>
        <taxon>Asteroideae</taxon>
        <taxon>Heliantheae alliance</taxon>
        <taxon>Heliantheae</taxon>
        <taxon>Helianthus</taxon>
    </lineage>
</organism>
<proteinExistence type="predicted"/>
<dbReference type="Gramene" id="mRNA:HanXRQr2_Chr16g0759491">
    <property type="protein sequence ID" value="mRNA:HanXRQr2_Chr16g0759491"/>
    <property type="gene ID" value="HanXRQr2_Chr16g0759491"/>
</dbReference>
<dbReference type="AlphaFoldDB" id="A0A9K3DSN2"/>
<gene>
    <name evidence="1" type="ORF">HanXRQr2_Chr16g0759491</name>
</gene>
<comment type="caution">
    <text evidence="1">The sequence shown here is derived from an EMBL/GenBank/DDBJ whole genome shotgun (WGS) entry which is preliminary data.</text>
</comment>
<keyword evidence="2" id="KW-1185">Reference proteome</keyword>
<reference evidence="1" key="2">
    <citation type="submission" date="2020-06" db="EMBL/GenBank/DDBJ databases">
        <title>Helianthus annuus Genome sequencing and assembly Release 2.</title>
        <authorList>
            <person name="Gouzy J."/>
            <person name="Langlade N."/>
            <person name="Munos S."/>
        </authorList>
    </citation>
    <scope>NUCLEOTIDE SEQUENCE</scope>
    <source>
        <tissue evidence="1">Leaves</tissue>
    </source>
</reference>
<name>A0A9K3DSN2_HELAN</name>